<keyword evidence="3 6" id="KW-0812">Transmembrane</keyword>
<evidence type="ECO:0000256" key="1">
    <source>
        <dbReference type="ARBA" id="ARBA00004141"/>
    </source>
</evidence>
<gene>
    <name evidence="7" type="ORF">M0R45_022335</name>
</gene>
<dbReference type="CDD" id="cd17416">
    <property type="entry name" value="MFS_NPF1_2"/>
    <property type="match status" value="1"/>
</dbReference>
<feature type="transmembrane region" description="Helical" evidence="6">
    <location>
        <begin position="232"/>
        <end position="258"/>
    </location>
</feature>
<dbReference type="GO" id="GO:0022857">
    <property type="term" value="F:transmembrane transporter activity"/>
    <property type="evidence" value="ECO:0007669"/>
    <property type="project" value="InterPro"/>
</dbReference>
<feature type="transmembrane region" description="Helical" evidence="6">
    <location>
        <begin position="84"/>
        <end position="106"/>
    </location>
</feature>
<feature type="transmembrane region" description="Helical" evidence="6">
    <location>
        <begin position="350"/>
        <end position="372"/>
    </location>
</feature>
<dbReference type="Proteomes" id="UP001457282">
    <property type="component" value="Unassembled WGS sequence"/>
</dbReference>
<evidence type="ECO:0000256" key="6">
    <source>
        <dbReference type="SAM" id="Phobius"/>
    </source>
</evidence>
<feature type="transmembrane region" description="Helical" evidence="6">
    <location>
        <begin position="392"/>
        <end position="414"/>
    </location>
</feature>
<dbReference type="Pfam" id="PF00854">
    <property type="entry name" value="PTR2"/>
    <property type="match status" value="1"/>
</dbReference>
<feature type="transmembrane region" description="Helical" evidence="6">
    <location>
        <begin position="561"/>
        <end position="581"/>
    </location>
</feature>
<feature type="transmembrane region" description="Helical" evidence="6">
    <location>
        <begin position="518"/>
        <end position="541"/>
    </location>
</feature>
<dbReference type="GO" id="GO:0016020">
    <property type="term" value="C:membrane"/>
    <property type="evidence" value="ECO:0007669"/>
    <property type="project" value="UniProtKB-SubCell"/>
</dbReference>
<feature type="transmembrane region" description="Helical" evidence="6">
    <location>
        <begin position="264"/>
        <end position="280"/>
    </location>
</feature>
<evidence type="ECO:0000313" key="8">
    <source>
        <dbReference type="Proteomes" id="UP001457282"/>
    </source>
</evidence>
<dbReference type="InterPro" id="IPR000109">
    <property type="entry name" value="POT_fam"/>
</dbReference>
<evidence type="ECO:0000313" key="7">
    <source>
        <dbReference type="EMBL" id="KAK9935225.1"/>
    </source>
</evidence>
<keyword evidence="4 6" id="KW-1133">Transmembrane helix</keyword>
<dbReference type="InterPro" id="IPR036259">
    <property type="entry name" value="MFS_trans_sf"/>
</dbReference>
<keyword evidence="8" id="KW-1185">Reference proteome</keyword>
<dbReference type="Gene3D" id="1.20.1250.20">
    <property type="entry name" value="MFS general substrate transporter like domains"/>
    <property type="match status" value="1"/>
</dbReference>
<dbReference type="AlphaFoldDB" id="A0AAW1XEF1"/>
<proteinExistence type="inferred from homology"/>
<comment type="subcellular location">
    <subcellularLocation>
        <location evidence="1">Membrane</location>
        <topology evidence="1">Multi-pass membrane protein</topology>
    </subcellularLocation>
</comment>
<evidence type="ECO:0000256" key="3">
    <source>
        <dbReference type="ARBA" id="ARBA00022692"/>
    </source>
</evidence>
<evidence type="ECO:0000256" key="4">
    <source>
        <dbReference type="ARBA" id="ARBA00022989"/>
    </source>
</evidence>
<keyword evidence="5 6" id="KW-0472">Membrane</keyword>
<dbReference type="PANTHER" id="PTHR11654">
    <property type="entry name" value="OLIGOPEPTIDE TRANSPORTER-RELATED"/>
    <property type="match status" value="1"/>
</dbReference>
<dbReference type="SUPFAM" id="SSF103473">
    <property type="entry name" value="MFS general substrate transporter"/>
    <property type="match status" value="1"/>
</dbReference>
<evidence type="ECO:0000256" key="5">
    <source>
        <dbReference type="ARBA" id="ARBA00023136"/>
    </source>
</evidence>
<organism evidence="7 8">
    <name type="scientific">Rubus argutus</name>
    <name type="common">Southern blackberry</name>
    <dbReference type="NCBI Taxonomy" id="59490"/>
    <lineage>
        <taxon>Eukaryota</taxon>
        <taxon>Viridiplantae</taxon>
        <taxon>Streptophyta</taxon>
        <taxon>Embryophyta</taxon>
        <taxon>Tracheophyta</taxon>
        <taxon>Spermatophyta</taxon>
        <taxon>Magnoliopsida</taxon>
        <taxon>eudicotyledons</taxon>
        <taxon>Gunneridae</taxon>
        <taxon>Pentapetalae</taxon>
        <taxon>rosids</taxon>
        <taxon>fabids</taxon>
        <taxon>Rosales</taxon>
        <taxon>Rosaceae</taxon>
        <taxon>Rosoideae</taxon>
        <taxon>Rosoideae incertae sedis</taxon>
        <taxon>Rubus</taxon>
    </lineage>
</organism>
<feature type="transmembrane region" description="Helical" evidence="6">
    <location>
        <begin position="118"/>
        <end position="139"/>
    </location>
</feature>
<reference evidence="7 8" key="1">
    <citation type="journal article" date="2023" name="G3 (Bethesda)">
        <title>A chromosome-length genome assembly and annotation of blackberry (Rubus argutus, cv. 'Hillquist').</title>
        <authorList>
            <person name="Bruna T."/>
            <person name="Aryal R."/>
            <person name="Dudchenko O."/>
            <person name="Sargent D.J."/>
            <person name="Mead D."/>
            <person name="Buti M."/>
            <person name="Cavallini A."/>
            <person name="Hytonen T."/>
            <person name="Andres J."/>
            <person name="Pham M."/>
            <person name="Weisz D."/>
            <person name="Mascagni F."/>
            <person name="Usai G."/>
            <person name="Natali L."/>
            <person name="Bassil N."/>
            <person name="Fernandez G.E."/>
            <person name="Lomsadze A."/>
            <person name="Armour M."/>
            <person name="Olukolu B."/>
            <person name="Poorten T."/>
            <person name="Britton C."/>
            <person name="Davik J."/>
            <person name="Ashrafi H."/>
            <person name="Aiden E.L."/>
            <person name="Borodovsky M."/>
            <person name="Worthington M."/>
        </authorList>
    </citation>
    <scope>NUCLEOTIDE SEQUENCE [LARGE SCALE GENOMIC DNA]</scope>
    <source>
        <strain evidence="7">PI 553951</strain>
    </source>
</reference>
<feature type="transmembrane region" description="Helical" evidence="6">
    <location>
        <begin position="435"/>
        <end position="455"/>
    </location>
</feature>
<dbReference type="EMBL" id="JBEDUW010000004">
    <property type="protein sequence ID" value="KAK9935225.1"/>
    <property type="molecule type" value="Genomic_DNA"/>
</dbReference>
<comment type="caution">
    <text evidence="7">The sequence shown here is derived from an EMBL/GenBank/DDBJ whole genome shotgun (WGS) entry which is preliminary data.</text>
</comment>
<feature type="transmembrane region" description="Helical" evidence="6">
    <location>
        <begin position="206"/>
        <end position="225"/>
    </location>
</feature>
<comment type="similarity">
    <text evidence="2">Belongs to the major facilitator superfamily. Proton-dependent oligopeptide transporter (POT/PTR) (TC 2.A.17) family.</text>
</comment>
<sequence>MVWERIRSSNFLSNFFCCKSHSSSEALLLQLEKEEDDDPVVVTKPGWKAVPYILGNEAIEKMATYGLTANLMVYLVREYHMDQVFAANLLALWTCAFCLFTILGASLADSYLGKFRTILFASFASLLGMVTITLTAFVPQLRPPPCNLAQHCIRNTKSQLWFLLMGLSWLGIGSAGIKPCSIPFGIDQFDSSTVEGRLATHSFLNWYYTSATVVVLINQIFVVYIQESVSWALGFGIPTLLMMLCAIPLFLVGSNIYVRVKPEGSIFFSFAQVFVAAYKKRHLKLLNDERVQGVLFDASLSRNAVVSKLPLSTQSSFLMKAALVADNELKQDGFSANPWRLCTIQQVEDVICVIKTLPIWASGGIFLIAAVQEGTFMVSQALKMDRHIGTKFEMPAGSIKIMSLSIVIIWLPLYDRVIQPALKKITNHEDGIPTLRKIGIGYIFSILCMLVAGFVEQQRRALATLHGESLNEVPPISVFWLFPQLVLLGLCEVFGGLGHIEFYNQEFPEKMKSIGNSLAHLCLAGATYLSSLVVSMVHSVSGKHGQPNWLDNDINAGRLDYFYFLISGLGVVNFVYFLFCARGYTYKASVKAVEIDPNV</sequence>
<feature type="transmembrane region" description="Helical" evidence="6">
    <location>
        <begin position="160"/>
        <end position="186"/>
    </location>
</feature>
<name>A0AAW1XEF1_RUBAR</name>
<accession>A0AAW1XEF1</accession>
<feature type="transmembrane region" description="Helical" evidence="6">
    <location>
        <begin position="475"/>
        <end position="497"/>
    </location>
</feature>
<protein>
    <submittedName>
        <fullName evidence="7">Uncharacterized protein</fullName>
    </submittedName>
</protein>
<evidence type="ECO:0000256" key="2">
    <source>
        <dbReference type="ARBA" id="ARBA00005982"/>
    </source>
</evidence>